<gene>
    <name evidence="9" type="ORF">DES53_102608</name>
</gene>
<organism evidence="9 10">
    <name type="scientific">Roseimicrobium gellanilyticum</name>
    <dbReference type="NCBI Taxonomy" id="748857"/>
    <lineage>
        <taxon>Bacteria</taxon>
        <taxon>Pseudomonadati</taxon>
        <taxon>Verrucomicrobiota</taxon>
        <taxon>Verrucomicrobiia</taxon>
        <taxon>Verrucomicrobiales</taxon>
        <taxon>Verrucomicrobiaceae</taxon>
        <taxon>Roseimicrobium</taxon>
    </lineage>
</organism>
<keyword evidence="3 6" id="KW-0378">Hydrolase</keyword>
<evidence type="ECO:0000256" key="5">
    <source>
        <dbReference type="ARBA" id="ARBA00023049"/>
    </source>
</evidence>
<dbReference type="GO" id="GO:0004222">
    <property type="term" value="F:metalloendopeptidase activity"/>
    <property type="evidence" value="ECO:0007669"/>
    <property type="project" value="InterPro"/>
</dbReference>
<dbReference type="Gene3D" id="3.30.2010.10">
    <property type="entry name" value="Metalloproteases ('zincins'), catalytic domain"/>
    <property type="match status" value="1"/>
</dbReference>
<dbReference type="PANTHER" id="PTHR22726">
    <property type="entry name" value="METALLOENDOPEPTIDASE OMA1"/>
    <property type="match status" value="1"/>
</dbReference>
<keyword evidence="4 6" id="KW-0862">Zinc</keyword>
<dbReference type="GO" id="GO:0016020">
    <property type="term" value="C:membrane"/>
    <property type="evidence" value="ECO:0007669"/>
    <property type="project" value="TreeGrafter"/>
</dbReference>
<comment type="similarity">
    <text evidence="6">Belongs to the peptidase M48 family.</text>
</comment>
<evidence type="ECO:0000256" key="2">
    <source>
        <dbReference type="ARBA" id="ARBA00022723"/>
    </source>
</evidence>
<evidence type="ECO:0000313" key="9">
    <source>
        <dbReference type="EMBL" id="RBP46222.1"/>
    </source>
</evidence>
<keyword evidence="5 6" id="KW-0482">Metalloprotease</keyword>
<feature type="domain" description="Peptidase M48" evidence="8">
    <location>
        <begin position="102"/>
        <end position="287"/>
    </location>
</feature>
<dbReference type="GO" id="GO:0046872">
    <property type="term" value="F:metal ion binding"/>
    <property type="evidence" value="ECO:0007669"/>
    <property type="project" value="UniProtKB-KW"/>
</dbReference>
<dbReference type="Proteomes" id="UP000253426">
    <property type="component" value="Unassembled WGS sequence"/>
</dbReference>
<dbReference type="PANTHER" id="PTHR22726:SF1">
    <property type="entry name" value="METALLOENDOPEPTIDASE OMA1, MITOCHONDRIAL"/>
    <property type="match status" value="1"/>
</dbReference>
<dbReference type="GO" id="GO:0051603">
    <property type="term" value="P:proteolysis involved in protein catabolic process"/>
    <property type="evidence" value="ECO:0007669"/>
    <property type="project" value="TreeGrafter"/>
</dbReference>
<comment type="cofactor">
    <cofactor evidence="6">
        <name>Zn(2+)</name>
        <dbReference type="ChEBI" id="CHEBI:29105"/>
    </cofactor>
    <text evidence="6">Binds 1 zinc ion per subunit.</text>
</comment>
<keyword evidence="2" id="KW-0479">Metal-binding</keyword>
<evidence type="ECO:0000256" key="6">
    <source>
        <dbReference type="RuleBase" id="RU003983"/>
    </source>
</evidence>
<protein>
    <submittedName>
        <fullName evidence="9">Peptidase M48-like protein</fullName>
    </submittedName>
</protein>
<evidence type="ECO:0000256" key="4">
    <source>
        <dbReference type="ARBA" id="ARBA00022833"/>
    </source>
</evidence>
<reference evidence="9 10" key="1">
    <citation type="submission" date="2018-06" db="EMBL/GenBank/DDBJ databases">
        <title>Genomic Encyclopedia of Type Strains, Phase IV (KMG-IV): sequencing the most valuable type-strain genomes for metagenomic binning, comparative biology and taxonomic classification.</title>
        <authorList>
            <person name="Goeker M."/>
        </authorList>
    </citation>
    <scope>NUCLEOTIDE SEQUENCE [LARGE SCALE GENOMIC DNA]</scope>
    <source>
        <strain evidence="9 10">DSM 25532</strain>
    </source>
</reference>
<evidence type="ECO:0000256" key="1">
    <source>
        <dbReference type="ARBA" id="ARBA00022670"/>
    </source>
</evidence>
<dbReference type="InterPro" id="IPR051156">
    <property type="entry name" value="Mito/Outer_Membr_Metalloprot"/>
</dbReference>
<dbReference type="OrthoDB" id="9810445at2"/>
<dbReference type="InterPro" id="IPR001915">
    <property type="entry name" value="Peptidase_M48"/>
</dbReference>
<dbReference type="EMBL" id="QNRR01000002">
    <property type="protein sequence ID" value="RBP46222.1"/>
    <property type="molecule type" value="Genomic_DNA"/>
</dbReference>
<evidence type="ECO:0000256" key="7">
    <source>
        <dbReference type="SAM" id="MobiDB-lite"/>
    </source>
</evidence>
<feature type="region of interest" description="Disordered" evidence="7">
    <location>
        <begin position="292"/>
        <end position="312"/>
    </location>
</feature>
<accession>A0A366HRD1</accession>
<name>A0A366HRD1_9BACT</name>
<proteinExistence type="inferred from homology"/>
<evidence type="ECO:0000256" key="3">
    <source>
        <dbReference type="ARBA" id="ARBA00022801"/>
    </source>
</evidence>
<dbReference type="AlphaFoldDB" id="A0A366HRD1"/>
<evidence type="ECO:0000259" key="8">
    <source>
        <dbReference type="Pfam" id="PF01435"/>
    </source>
</evidence>
<comment type="caution">
    <text evidence="9">The sequence shown here is derived from an EMBL/GenBank/DDBJ whole genome shotgun (WGS) entry which is preliminary data.</text>
</comment>
<keyword evidence="1 6" id="KW-0645">Protease</keyword>
<evidence type="ECO:0000313" key="10">
    <source>
        <dbReference type="Proteomes" id="UP000253426"/>
    </source>
</evidence>
<sequence length="312" mass="33943">MRRPSWSWILPRTTSFAYEQFGGGGGRGRSPFSSCGPRLLIILAIAGFALFKYFSLPTEKNQFTGRQQRLNLDAKEEIVLGLNSAPQMARQFGGLSPDERAREYVARVGAKLVNDTDADQTPYGNNFKFHLLADRKVVNAFALPGGQIFITEALFRLLKTEDELAGVLGHEIGHVVGRHSSEQMAKSDLINGLTTAVVVGASGESGGMEAARVAQMVGQMVNMKYGRGDELESDKLAVLFLLQAGYDPEAMIRVMEVLRDASGGGSQPEFMSTHPAPANRMEVIKAEIAKLRKEGKDKRGGTGQAPLVEIKE</sequence>
<keyword evidence="10" id="KW-1185">Reference proteome</keyword>
<dbReference type="Pfam" id="PF01435">
    <property type="entry name" value="Peptidase_M48"/>
    <property type="match status" value="1"/>
</dbReference>